<dbReference type="PANTHER" id="PTHR14781:SF0">
    <property type="entry name" value="INTRAFLAGELLAR TRANSPORT PROTEIN 56"/>
    <property type="match status" value="1"/>
</dbReference>
<dbReference type="Gene3D" id="1.25.40.10">
    <property type="entry name" value="Tetratricopeptide repeat domain"/>
    <property type="match status" value="3"/>
</dbReference>
<evidence type="ECO:0000256" key="5">
    <source>
        <dbReference type="ARBA" id="ARBA00023273"/>
    </source>
</evidence>
<organism evidence="6">
    <name type="scientific">Lotharella oceanica</name>
    <dbReference type="NCBI Taxonomy" id="641309"/>
    <lineage>
        <taxon>Eukaryota</taxon>
        <taxon>Sar</taxon>
        <taxon>Rhizaria</taxon>
        <taxon>Cercozoa</taxon>
        <taxon>Chlorarachniophyceae</taxon>
        <taxon>Lotharella</taxon>
    </lineage>
</organism>
<comment type="subcellular location">
    <subcellularLocation>
        <location evidence="1">Cell projection</location>
        <location evidence="1">Cilium</location>
    </subcellularLocation>
</comment>
<dbReference type="GO" id="GO:0036064">
    <property type="term" value="C:ciliary basal body"/>
    <property type="evidence" value="ECO:0007669"/>
    <property type="project" value="TreeGrafter"/>
</dbReference>
<dbReference type="GO" id="GO:0035720">
    <property type="term" value="P:intraciliary anterograde transport"/>
    <property type="evidence" value="ECO:0007669"/>
    <property type="project" value="TreeGrafter"/>
</dbReference>
<dbReference type="PANTHER" id="PTHR14781">
    <property type="entry name" value="INTRAFLAGELLAR TRANSPORT PROTEIN 56"/>
    <property type="match status" value="1"/>
</dbReference>
<keyword evidence="3" id="KW-0677">Repeat</keyword>
<evidence type="ECO:0000313" key="6">
    <source>
        <dbReference type="EMBL" id="CAD9761264.1"/>
    </source>
</evidence>
<evidence type="ECO:0000256" key="1">
    <source>
        <dbReference type="ARBA" id="ARBA00004138"/>
    </source>
</evidence>
<gene>
    <name evidence="6" type="ORF">LSP00402_LOCUS8581</name>
</gene>
<protein>
    <recommendedName>
        <fullName evidence="7">Tetratricopeptide repeat protein 26</fullName>
    </recommendedName>
</protein>
<keyword evidence="4" id="KW-0802">TPR repeat</keyword>
<dbReference type="EMBL" id="HBHP01013723">
    <property type="protein sequence ID" value="CAD9761264.1"/>
    <property type="molecule type" value="Transcribed_RNA"/>
</dbReference>
<comment type="similarity">
    <text evidence="2">Belongs to the IFT56 family.</text>
</comment>
<reference evidence="6" key="1">
    <citation type="submission" date="2021-01" db="EMBL/GenBank/DDBJ databases">
        <authorList>
            <person name="Corre E."/>
            <person name="Pelletier E."/>
            <person name="Niang G."/>
            <person name="Scheremetjew M."/>
            <person name="Finn R."/>
            <person name="Kale V."/>
            <person name="Holt S."/>
            <person name="Cochrane G."/>
            <person name="Meng A."/>
            <person name="Brown T."/>
            <person name="Cohen L."/>
        </authorList>
    </citation>
    <scope>NUCLEOTIDE SEQUENCE</scope>
    <source>
        <strain evidence="6">CCMP622</strain>
    </source>
</reference>
<dbReference type="InterPro" id="IPR011990">
    <property type="entry name" value="TPR-like_helical_dom_sf"/>
</dbReference>
<dbReference type="AlphaFoldDB" id="A0A7S2TNI4"/>
<evidence type="ECO:0000256" key="3">
    <source>
        <dbReference type="ARBA" id="ARBA00022737"/>
    </source>
</evidence>
<dbReference type="GO" id="GO:0035735">
    <property type="term" value="P:intraciliary transport involved in cilium assembly"/>
    <property type="evidence" value="ECO:0007669"/>
    <property type="project" value="TreeGrafter"/>
</dbReference>
<keyword evidence="5" id="KW-0966">Cell projection</keyword>
<sequence>MFFQAKKKIASKVPLPARNDGDTKGLDIKTFIGKRDYTGAITLLEFERQTKNSRDTKKLELLAYCYFHNCDYQKAVEIYDILLKNDGSDYDPCHHLHKAASLFYLGEYKEAKASALAGPKTRLRNRILLHVSHKLNENSELMKYHQELSEESTEDQLCLASLQFMRTNHQEATEIYKKVLLGHGKEEYVALQVYVALCYYKLDYYDVSLDILDPYLKMDPTSMTAVNLKACNHFKLYDGKAGEGELKVVLDQLGSASDNIMIRHNLVVFRNGENALKVLPPLVDSIPEARLNLVIYHLRNDDVQEAYNLLQPVEPTTPQEYILKGVVNAALGQMTENADMLKLAQQFFQLVGASASECDTIPGRQCMASCFFLLKQFDDVLIYLKSVKPYSYNDPIFNYNFGIAQAACEQYKDAEESLLLVTNERYRSEYTYLSWLARCFIMNGKPRDAWELYLKMESNSLSFNMLLLIANDCYKVGEFYYSAKAFDVLERLDPSPEYWDGKKGACCGVFQKVIAGRAPQSQLSDVIMLLRNNHNSPQAEFMIRVMKDWAHENGVKIMDDE</sequence>
<dbReference type="SUPFAM" id="SSF48452">
    <property type="entry name" value="TPR-like"/>
    <property type="match status" value="2"/>
</dbReference>
<proteinExistence type="inferred from homology"/>
<name>A0A7S2TNI4_9EUKA</name>
<accession>A0A7S2TNI4</accession>
<evidence type="ECO:0000256" key="4">
    <source>
        <dbReference type="ARBA" id="ARBA00022803"/>
    </source>
</evidence>
<evidence type="ECO:0000256" key="2">
    <source>
        <dbReference type="ARBA" id="ARBA00007834"/>
    </source>
</evidence>
<dbReference type="InterPro" id="IPR030511">
    <property type="entry name" value="TTC26"/>
</dbReference>
<dbReference type="GO" id="GO:0120170">
    <property type="term" value="F:intraciliary transport particle B binding"/>
    <property type="evidence" value="ECO:0007669"/>
    <property type="project" value="TreeGrafter"/>
</dbReference>
<dbReference type="GO" id="GO:0030992">
    <property type="term" value="C:intraciliary transport particle B"/>
    <property type="evidence" value="ECO:0007669"/>
    <property type="project" value="TreeGrafter"/>
</dbReference>
<evidence type="ECO:0008006" key="7">
    <source>
        <dbReference type="Google" id="ProtNLM"/>
    </source>
</evidence>
<dbReference type="GO" id="GO:0097546">
    <property type="term" value="C:ciliary base"/>
    <property type="evidence" value="ECO:0007669"/>
    <property type="project" value="TreeGrafter"/>
</dbReference>